<gene>
    <name evidence="5" type="ORF">CS010_08360</name>
</gene>
<dbReference type="AlphaFoldDB" id="A0A2G3NRT2"/>
<dbReference type="PROSITE" id="PS50949">
    <property type="entry name" value="HTH_GNTR"/>
    <property type="match status" value="1"/>
</dbReference>
<dbReference type="EMBL" id="PEBM01000048">
    <property type="protein sequence ID" value="PHV56255.1"/>
    <property type="molecule type" value="Genomic_DNA"/>
</dbReference>
<dbReference type="InterPro" id="IPR036390">
    <property type="entry name" value="WH_DNA-bd_sf"/>
</dbReference>
<dbReference type="FunFam" id="1.10.10.10:FF:000079">
    <property type="entry name" value="GntR family transcriptional regulator"/>
    <property type="match status" value="1"/>
</dbReference>
<reference evidence="5 6" key="1">
    <citation type="submission" date="2017-10" db="EMBL/GenBank/DDBJ databases">
        <title>Whole-genome sequence of three Streptococcus macedonicus strains isolated from Italian cheeses of the Veneto region.</title>
        <authorList>
            <person name="Treu L."/>
            <person name="De Diego-Diaz B."/>
            <person name="Papadimitriou K."/>
            <person name="Tsakalidou E."/>
            <person name="Corich V."/>
            <person name="Giacomini A."/>
        </authorList>
    </citation>
    <scope>NUCLEOTIDE SEQUENCE [LARGE SCALE GENOMIC DNA]</scope>
    <source>
        <strain evidence="5 6">27MV</strain>
    </source>
</reference>
<dbReference type="PRINTS" id="PR00035">
    <property type="entry name" value="HTHGNTR"/>
</dbReference>
<evidence type="ECO:0000259" key="4">
    <source>
        <dbReference type="PROSITE" id="PS50949"/>
    </source>
</evidence>
<dbReference type="Gene3D" id="1.10.10.10">
    <property type="entry name" value="Winged helix-like DNA-binding domain superfamily/Winged helix DNA-binding domain"/>
    <property type="match status" value="1"/>
</dbReference>
<sequence>MVPAYIRIHDALKKKIDDGFWEIGQRLPSERDLADDYEVSRMTLRQAITLLVEEGILERRVGSGTYVASHRVQEKMRGTTSFTEIVRSQGKTPSSQVVSYQRKPANETEIQQLQLKPSDYVVRMERVRYADNVPLVFEVASIPEKLIREFKREDITEHFFQTLTDNGYEIGKSQQTIYAKNASERVANYLKVPKNHAVLALTQVSYFTDGRPFEYVHSQYVGDRFEFYLENNKEQKMTVC</sequence>
<dbReference type="InterPro" id="IPR036388">
    <property type="entry name" value="WH-like_DNA-bd_sf"/>
</dbReference>
<organism evidence="5 6">
    <name type="scientific">Streptococcus macedonicus</name>
    <name type="common">Streptococcus gallolyticus macedonicus</name>
    <dbReference type="NCBI Taxonomy" id="59310"/>
    <lineage>
        <taxon>Bacteria</taxon>
        <taxon>Bacillati</taxon>
        <taxon>Bacillota</taxon>
        <taxon>Bacilli</taxon>
        <taxon>Lactobacillales</taxon>
        <taxon>Streptococcaceae</taxon>
        <taxon>Streptococcus</taxon>
    </lineage>
</organism>
<evidence type="ECO:0000313" key="6">
    <source>
        <dbReference type="Proteomes" id="UP000222913"/>
    </source>
</evidence>
<dbReference type="InterPro" id="IPR050679">
    <property type="entry name" value="Bact_HTH_transcr_reg"/>
</dbReference>
<dbReference type="InterPro" id="IPR011663">
    <property type="entry name" value="UTRA"/>
</dbReference>
<name>A0A2G3NRT2_STRMC</name>
<dbReference type="CDD" id="cd07377">
    <property type="entry name" value="WHTH_GntR"/>
    <property type="match status" value="1"/>
</dbReference>
<dbReference type="GO" id="GO:0003677">
    <property type="term" value="F:DNA binding"/>
    <property type="evidence" value="ECO:0007669"/>
    <property type="project" value="UniProtKB-KW"/>
</dbReference>
<evidence type="ECO:0000256" key="2">
    <source>
        <dbReference type="ARBA" id="ARBA00023125"/>
    </source>
</evidence>
<dbReference type="Pfam" id="PF07702">
    <property type="entry name" value="UTRA"/>
    <property type="match status" value="1"/>
</dbReference>
<dbReference type="InterPro" id="IPR028978">
    <property type="entry name" value="Chorismate_lyase_/UTRA_dom_sf"/>
</dbReference>
<dbReference type="SUPFAM" id="SSF64288">
    <property type="entry name" value="Chorismate lyase-like"/>
    <property type="match status" value="1"/>
</dbReference>
<feature type="domain" description="HTH gntR-type" evidence="4">
    <location>
        <begin position="2"/>
        <end position="70"/>
    </location>
</feature>
<dbReference type="Pfam" id="PF00392">
    <property type="entry name" value="GntR"/>
    <property type="match status" value="1"/>
</dbReference>
<dbReference type="GO" id="GO:0045892">
    <property type="term" value="P:negative regulation of DNA-templated transcription"/>
    <property type="evidence" value="ECO:0007669"/>
    <property type="project" value="TreeGrafter"/>
</dbReference>
<protein>
    <submittedName>
        <fullName evidence="5">GntR family transcriptional regulator</fullName>
    </submittedName>
</protein>
<dbReference type="InterPro" id="IPR000524">
    <property type="entry name" value="Tscrpt_reg_HTH_GntR"/>
</dbReference>
<dbReference type="PANTHER" id="PTHR44846:SF1">
    <property type="entry name" value="MANNOSYL-D-GLYCERATE TRANSPORT_METABOLISM SYSTEM REPRESSOR MNGR-RELATED"/>
    <property type="match status" value="1"/>
</dbReference>
<comment type="caution">
    <text evidence="5">The sequence shown here is derived from an EMBL/GenBank/DDBJ whole genome shotgun (WGS) entry which is preliminary data.</text>
</comment>
<dbReference type="SMART" id="SM00866">
    <property type="entry name" value="UTRA"/>
    <property type="match status" value="1"/>
</dbReference>
<evidence type="ECO:0000256" key="1">
    <source>
        <dbReference type="ARBA" id="ARBA00023015"/>
    </source>
</evidence>
<keyword evidence="2" id="KW-0238">DNA-binding</keyword>
<dbReference type="SMART" id="SM00345">
    <property type="entry name" value="HTH_GNTR"/>
    <property type="match status" value="1"/>
</dbReference>
<accession>A0A2G3NRT2</accession>
<keyword evidence="3" id="KW-0804">Transcription</keyword>
<keyword evidence="1" id="KW-0805">Transcription regulation</keyword>
<dbReference type="GO" id="GO:0003700">
    <property type="term" value="F:DNA-binding transcription factor activity"/>
    <property type="evidence" value="ECO:0007669"/>
    <property type="project" value="InterPro"/>
</dbReference>
<dbReference type="PANTHER" id="PTHR44846">
    <property type="entry name" value="MANNOSYL-D-GLYCERATE TRANSPORT/METABOLISM SYSTEM REPRESSOR MNGR-RELATED"/>
    <property type="match status" value="1"/>
</dbReference>
<evidence type="ECO:0000256" key="3">
    <source>
        <dbReference type="ARBA" id="ARBA00023163"/>
    </source>
</evidence>
<dbReference type="Proteomes" id="UP000222913">
    <property type="component" value="Unassembled WGS sequence"/>
</dbReference>
<dbReference type="SUPFAM" id="SSF46785">
    <property type="entry name" value="Winged helix' DNA-binding domain"/>
    <property type="match status" value="1"/>
</dbReference>
<proteinExistence type="predicted"/>
<evidence type="ECO:0000313" key="5">
    <source>
        <dbReference type="EMBL" id="PHV56255.1"/>
    </source>
</evidence>
<dbReference type="RefSeq" id="WP_099390720.1">
    <property type="nucleotide sequence ID" value="NZ_PEBM01000048.1"/>
</dbReference>
<dbReference type="Gene3D" id="3.40.1410.10">
    <property type="entry name" value="Chorismate lyase-like"/>
    <property type="match status" value="1"/>
</dbReference>